<keyword evidence="1" id="KW-0812">Transmembrane</keyword>
<evidence type="ECO:0000313" key="2">
    <source>
        <dbReference type="EMBL" id="CAD7289541.1"/>
    </source>
</evidence>
<evidence type="ECO:0000256" key="1">
    <source>
        <dbReference type="SAM" id="Phobius"/>
    </source>
</evidence>
<proteinExistence type="predicted"/>
<feature type="transmembrane region" description="Helical" evidence="1">
    <location>
        <begin position="89"/>
        <end position="111"/>
    </location>
</feature>
<comment type="caution">
    <text evidence="2">The sequence shown here is derived from an EMBL/GenBank/DDBJ whole genome shotgun (WGS) entry which is preliminary data.</text>
</comment>
<keyword evidence="1" id="KW-1133">Transmembrane helix</keyword>
<dbReference type="Proteomes" id="UP000789803">
    <property type="component" value="Unassembled WGS sequence"/>
</dbReference>
<protein>
    <submittedName>
        <fullName evidence="2">Uncharacterized protein</fullName>
    </submittedName>
</protein>
<accession>A0ABN7KBT5</accession>
<sequence>MDKRFLFSIVLLLGLTSFGFGADEFSEAANVVSSASTSGKAIVKESMQWLFALVLPSALMVTSAFLAYRFEKQKSEQDKETSKIYTKMAIATLGGFFVYIAIAMLVSRWFFGDFTSIFSKVIYAFFTSVFQ</sequence>
<organism evidence="2 3">
    <name type="scientific">Campylobacter majalis</name>
    <dbReference type="NCBI Taxonomy" id="2790656"/>
    <lineage>
        <taxon>Bacteria</taxon>
        <taxon>Pseudomonadati</taxon>
        <taxon>Campylobacterota</taxon>
        <taxon>Epsilonproteobacteria</taxon>
        <taxon>Campylobacterales</taxon>
        <taxon>Campylobacteraceae</taxon>
        <taxon>Campylobacter</taxon>
    </lineage>
</organism>
<name>A0ABN7KBT5_9BACT</name>
<reference evidence="2 3" key="1">
    <citation type="submission" date="2020-11" db="EMBL/GenBank/DDBJ databases">
        <authorList>
            <person name="Peeters C."/>
        </authorList>
    </citation>
    <scope>NUCLEOTIDE SEQUENCE [LARGE SCALE GENOMIC DNA]</scope>
    <source>
        <strain evidence="2 3">LMG 7974</strain>
    </source>
</reference>
<dbReference type="RefSeq" id="WP_229933397.1">
    <property type="nucleotide sequence ID" value="NZ_CAJHOF010000017.1"/>
</dbReference>
<keyword evidence="3" id="KW-1185">Reference proteome</keyword>
<evidence type="ECO:0000313" key="3">
    <source>
        <dbReference type="Proteomes" id="UP000789803"/>
    </source>
</evidence>
<feature type="transmembrane region" description="Helical" evidence="1">
    <location>
        <begin position="50"/>
        <end position="68"/>
    </location>
</feature>
<dbReference type="EMBL" id="CAJHOF010000017">
    <property type="protein sequence ID" value="CAD7289541.1"/>
    <property type="molecule type" value="Genomic_DNA"/>
</dbReference>
<gene>
    <name evidence="2" type="ORF">LMG7974_01618</name>
</gene>
<keyword evidence="1" id="KW-0472">Membrane</keyword>